<dbReference type="InterPro" id="IPR024185">
    <property type="entry name" value="FTHF_cligase-like_sf"/>
</dbReference>
<dbReference type="Proteomes" id="UP000187412">
    <property type="component" value="Unassembled WGS sequence"/>
</dbReference>
<dbReference type="Pfam" id="PF01812">
    <property type="entry name" value="5-FTHF_cyc-lig"/>
    <property type="match status" value="1"/>
</dbReference>
<evidence type="ECO:0000256" key="3">
    <source>
        <dbReference type="ARBA" id="ARBA00022840"/>
    </source>
</evidence>
<dbReference type="Gene3D" id="3.40.50.10420">
    <property type="entry name" value="NagB/RpiA/CoA transferase-like"/>
    <property type="match status" value="1"/>
</dbReference>
<dbReference type="SUPFAM" id="SSF100950">
    <property type="entry name" value="NagB/RpiA/CoA transferase-like"/>
    <property type="match status" value="1"/>
</dbReference>
<keyword evidence="4" id="KW-0460">Magnesium</keyword>
<dbReference type="PIRSF" id="PIRSF006806">
    <property type="entry name" value="FTHF_cligase"/>
    <property type="match status" value="1"/>
</dbReference>
<organism evidence="5 6">
    <name type="scientific">Paenibacillus borealis</name>
    <dbReference type="NCBI Taxonomy" id="160799"/>
    <lineage>
        <taxon>Bacteria</taxon>
        <taxon>Bacillati</taxon>
        <taxon>Bacillota</taxon>
        <taxon>Bacilli</taxon>
        <taxon>Bacillales</taxon>
        <taxon>Paenibacillaceae</taxon>
        <taxon>Paenibacillus</taxon>
    </lineage>
</organism>
<comment type="similarity">
    <text evidence="1 4">Belongs to the 5-formyltetrahydrofolate cyclo-ligase family.</text>
</comment>
<sequence length="221" mass="24862">MNKRRRLLMTGQKLPLAEWKRELRAEKAALRDSLSLDQRTSWSSLACSHASEWLRQEGASSFMAYVSFRSELDTRPLITAAWAQARKVVLPRVIQASGRMSLHAVASWEDLAPGAYGIQEPITGAIELPCPEGVPDVVFVPGLAFDSRGGRLGYGRGYYDRLRATWEAELTESARPPVWAGLAYGQQLVQEVPMDDHDAYMDMLITEDGIIHCRKERELWS</sequence>
<dbReference type="EMBL" id="MPTB01000043">
    <property type="protein sequence ID" value="OMD41930.1"/>
    <property type="molecule type" value="Genomic_DNA"/>
</dbReference>
<keyword evidence="6" id="KW-1185">Reference proteome</keyword>
<comment type="cofactor">
    <cofactor evidence="4">
        <name>Mg(2+)</name>
        <dbReference type="ChEBI" id="CHEBI:18420"/>
    </cofactor>
</comment>
<evidence type="ECO:0000256" key="2">
    <source>
        <dbReference type="ARBA" id="ARBA00022741"/>
    </source>
</evidence>
<keyword evidence="4" id="KW-0479">Metal-binding</keyword>
<comment type="catalytic activity">
    <reaction evidence="4">
        <text>(6S)-5-formyl-5,6,7,8-tetrahydrofolate + ATP = (6R)-5,10-methenyltetrahydrofolate + ADP + phosphate</text>
        <dbReference type="Rhea" id="RHEA:10488"/>
        <dbReference type="ChEBI" id="CHEBI:30616"/>
        <dbReference type="ChEBI" id="CHEBI:43474"/>
        <dbReference type="ChEBI" id="CHEBI:57455"/>
        <dbReference type="ChEBI" id="CHEBI:57457"/>
        <dbReference type="ChEBI" id="CHEBI:456216"/>
        <dbReference type="EC" id="6.3.3.2"/>
    </reaction>
</comment>
<gene>
    <name evidence="5" type="ORF">BSK56_26615</name>
</gene>
<dbReference type="EC" id="6.3.3.2" evidence="4"/>
<dbReference type="PANTHER" id="PTHR23407:SF1">
    <property type="entry name" value="5-FORMYLTETRAHYDROFOLATE CYCLO-LIGASE"/>
    <property type="match status" value="1"/>
</dbReference>
<keyword evidence="3 4" id="KW-0067">ATP-binding</keyword>
<proteinExistence type="inferred from homology"/>
<reference evidence="5 6" key="1">
    <citation type="submission" date="2016-10" db="EMBL/GenBank/DDBJ databases">
        <title>Paenibacillus species isolates.</title>
        <authorList>
            <person name="Beno S.M."/>
        </authorList>
    </citation>
    <scope>NUCLEOTIDE SEQUENCE [LARGE SCALE GENOMIC DNA]</scope>
    <source>
        <strain evidence="5 6">FSL H7-0744</strain>
    </source>
</reference>
<evidence type="ECO:0000256" key="4">
    <source>
        <dbReference type="RuleBase" id="RU361279"/>
    </source>
</evidence>
<dbReference type="InterPro" id="IPR002698">
    <property type="entry name" value="FTHF_cligase"/>
</dbReference>
<protein>
    <recommendedName>
        <fullName evidence="4">5-formyltetrahydrofolate cyclo-ligase</fullName>
        <ecNumber evidence="4">6.3.3.2</ecNumber>
    </recommendedName>
</protein>
<accession>A0ABX3H258</accession>
<evidence type="ECO:0000313" key="6">
    <source>
        <dbReference type="Proteomes" id="UP000187412"/>
    </source>
</evidence>
<name>A0ABX3H258_PAEBO</name>
<evidence type="ECO:0000313" key="5">
    <source>
        <dbReference type="EMBL" id="OMD41930.1"/>
    </source>
</evidence>
<dbReference type="InterPro" id="IPR037171">
    <property type="entry name" value="NagB/RpiA_transferase-like"/>
</dbReference>
<dbReference type="PANTHER" id="PTHR23407">
    <property type="entry name" value="ATPASE INHIBITOR/5-FORMYLTETRAHYDROFOLATE CYCLO-LIGASE"/>
    <property type="match status" value="1"/>
</dbReference>
<dbReference type="NCBIfam" id="TIGR02727">
    <property type="entry name" value="MTHFS_bact"/>
    <property type="match status" value="1"/>
</dbReference>
<evidence type="ECO:0000256" key="1">
    <source>
        <dbReference type="ARBA" id="ARBA00010638"/>
    </source>
</evidence>
<keyword evidence="2 4" id="KW-0547">Nucleotide-binding</keyword>
<comment type="caution">
    <text evidence="5">The sequence shown here is derived from an EMBL/GenBank/DDBJ whole genome shotgun (WGS) entry which is preliminary data.</text>
</comment>